<dbReference type="EMBL" id="CAADFG010000008">
    <property type="protein sequence ID" value="VFJ88379.1"/>
    <property type="molecule type" value="Genomic_DNA"/>
</dbReference>
<gene>
    <name evidence="3" type="ORF">BECKH772A_GA0070896_1000822</name>
    <name evidence="4" type="ORF">BECKH772B_GA0070898_100466</name>
    <name evidence="5" type="ORF">BECKH772C_GA0070978_1000126</name>
</gene>
<dbReference type="CDD" id="cd00063">
    <property type="entry name" value="FN3"/>
    <property type="match status" value="1"/>
</dbReference>
<evidence type="ECO:0000259" key="2">
    <source>
        <dbReference type="PROSITE" id="PS50853"/>
    </source>
</evidence>
<evidence type="ECO:0000313" key="5">
    <source>
        <dbReference type="EMBL" id="VFJ94853.1"/>
    </source>
</evidence>
<reference evidence="3" key="1">
    <citation type="submission" date="2019-02" db="EMBL/GenBank/DDBJ databases">
        <authorList>
            <person name="Gruber-Vodicka R. H."/>
            <person name="Seah K. B. B."/>
        </authorList>
    </citation>
    <scope>NUCLEOTIDE SEQUENCE</scope>
    <source>
        <strain evidence="5">BECK_SA2B12</strain>
        <strain evidence="3">BECK_SA2B15</strain>
        <strain evidence="4">BECK_SA2B20</strain>
    </source>
</reference>
<proteinExistence type="predicted"/>
<dbReference type="PROSITE" id="PS50853">
    <property type="entry name" value="FN3"/>
    <property type="match status" value="1"/>
</dbReference>
<dbReference type="EMBL" id="CAADFJ010000001">
    <property type="protein sequence ID" value="VFJ94853.1"/>
    <property type="molecule type" value="Genomic_DNA"/>
</dbReference>
<sequence>MATKKFPDAESAILAIGQEMSAGLAANTDIYPAPPVGVEALDKSMAAYVADRDALVAAHAAVKQATEKKDASLATFVHDIKTHLRYAENTVDFDDGKLRLIGWRGRGRGSRTPLAPPGQTRDPVSPDRGEGRIVLHWKAPREGGKTAAYKVQRREEGSETRVDVGATTDLEITVSGQESGKRFEFRVVAFNKAGEGQPSNGVLAVL</sequence>
<accession>A0A450U8T0</accession>
<organism evidence="3">
    <name type="scientific">Candidatus Kentrum eta</name>
    <dbReference type="NCBI Taxonomy" id="2126337"/>
    <lineage>
        <taxon>Bacteria</taxon>
        <taxon>Pseudomonadati</taxon>
        <taxon>Pseudomonadota</taxon>
        <taxon>Gammaproteobacteria</taxon>
        <taxon>Candidatus Kentrum</taxon>
    </lineage>
</organism>
<feature type="domain" description="Fibronectin type-III" evidence="2">
    <location>
        <begin position="116"/>
        <end position="206"/>
    </location>
</feature>
<dbReference type="AlphaFoldDB" id="A0A450U8T0"/>
<dbReference type="SUPFAM" id="SSF49265">
    <property type="entry name" value="Fibronectin type III"/>
    <property type="match status" value="1"/>
</dbReference>
<evidence type="ECO:0000313" key="3">
    <source>
        <dbReference type="EMBL" id="VFJ88379.1"/>
    </source>
</evidence>
<dbReference type="EMBL" id="CAADFI010000046">
    <property type="protein sequence ID" value="VFJ93524.1"/>
    <property type="molecule type" value="Genomic_DNA"/>
</dbReference>
<dbReference type="InterPro" id="IPR003961">
    <property type="entry name" value="FN3_dom"/>
</dbReference>
<feature type="region of interest" description="Disordered" evidence="1">
    <location>
        <begin position="105"/>
        <end position="129"/>
    </location>
</feature>
<evidence type="ECO:0000256" key="1">
    <source>
        <dbReference type="SAM" id="MobiDB-lite"/>
    </source>
</evidence>
<evidence type="ECO:0000313" key="4">
    <source>
        <dbReference type="EMBL" id="VFJ93524.1"/>
    </source>
</evidence>
<dbReference type="Gene3D" id="2.60.40.10">
    <property type="entry name" value="Immunoglobulins"/>
    <property type="match status" value="1"/>
</dbReference>
<dbReference type="SMART" id="SM00060">
    <property type="entry name" value="FN3"/>
    <property type="match status" value="1"/>
</dbReference>
<dbReference type="InterPro" id="IPR036116">
    <property type="entry name" value="FN3_sf"/>
</dbReference>
<dbReference type="Pfam" id="PF00041">
    <property type="entry name" value="fn3"/>
    <property type="match status" value="1"/>
</dbReference>
<dbReference type="InterPro" id="IPR013783">
    <property type="entry name" value="Ig-like_fold"/>
</dbReference>
<name>A0A450U8T0_9GAMM</name>
<protein>
    <submittedName>
        <fullName evidence="3">Fibronectin type III domain-containing protein</fullName>
    </submittedName>
</protein>